<sequence>MNFLSKDASLQESITKMKAVLADAGCETTFSQEKHPLQHCYSVNLTSTEAPEHIYANGKGILSEASMASALGEYIERLQTNNFFTDFHLPNRSYFPDQVAFEFGGPYLNDELRLIYNPTGELEDEDLVDYNSDQEERIIALPFAKKSNGETVHFPLNVLANLYVSNGLASGNTPQEAQVQALSEIFERHAKIEIIKNGYALPKIPDETVQALPRLQSDVLALRKLGYIIEVLDASLGGQFPVTAISLINPKNASLFVSFGAHPILEVALERTMTELMQGRELDNLDAFEVPTFDMNLVSDSFNLESHFVDSNGKIGFGFLRSTKSFSYTPWDYKGEGCEAELKYLTAILDKMGKEIYLREYSYLDFYSCQIIVPEISEVYPIDDLLYNNKNRGKWIRDMVLDFANYDPENILETIDELDDFINVETYIGVIFAKNFTMLEFRAQIQLIRGNREDALPALEAGTNKLGHIVAELIRMEEDNLPWSEYKEALFNIFGRENVEKARDILEGKEYLISTKLHNNYDSMLKMYDRLELKKQAAAMGLKEETGKKM</sequence>
<dbReference type="Pfam" id="PF02624">
    <property type="entry name" value="YcaO"/>
    <property type="match status" value="1"/>
</dbReference>
<gene>
    <name evidence="2" type="ordered locus">DP3023</name>
</gene>
<name>Q6AIS8_DESPS</name>
<keyword evidence="3" id="KW-1185">Reference proteome</keyword>
<dbReference type="KEGG" id="dps:DP3023"/>
<dbReference type="PANTHER" id="PTHR37809">
    <property type="entry name" value="RIBOSOMAL PROTEIN S12 METHYLTHIOTRANSFERASE ACCESSORY FACTOR YCAO"/>
    <property type="match status" value="1"/>
</dbReference>
<dbReference type="eggNOG" id="COG1944">
    <property type="taxonomic scope" value="Bacteria"/>
</dbReference>
<dbReference type="STRING" id="177439.DP3023"/>
<dbReference type="AlphaFoldDB" id="Q6AIS8"/>
<dbReference type="EMBL" id="CR522870">
    <property type="protein sequence ID" value="CAG37752.1"/>
    <property type="molecule type" value="Genomic_DNA"/>
</dbReference>
<proteinExistence type="predicted"/>
<evidence type="ECO:0000259" key="1">
    <source>
        <dbReference type="PROSITE" id="PS51664"/>
    </source>
</evidence>
<reference evidence="3" key="1">
    <citation type="journal article" date="2004" name="Environ. Microbiol.">
        <title>The genome of Desulfotalea psychrophila, a sulfate-reducing bacterium from permanently cold Arctic sediments.</title>
        <authorList>
            <person name="Rabus R."/>
            <person name="Ruepp A."/>
            <person name="Frickey T."/>
            <person name="Rattei T."/>
            <person name="Fartmann B."/>
            <person name="Stark M."/>
            <person name="Bauer M."/>
            <person name="Zibat A."/>
            <person name="Lombardot T."/>
            <person name="Becker I."/>
            <person name="Amann J."/>
            <person name="Gellner K."/>
            <person name="Teeling H."/>
            <person name="Leuschner W.D."/>
            <person name="Gloeckner F.-O."/>
            <person name="Lupas A.N."/>
            <person name="Amann R."/>
            <person name="Klenk H.-P."/>
        </authorList>
    </citation>
    <scope>NUCLEOTIDE SEQUENCE [LARGE SCALE GENOMIC DNA]</scope>
    <source>
        <strain evidence="3">DSM 12343 / LSv54</strain>
    </source>
</reference>
<dbReference type="Gene3D" id="3.30.1330.230">
    <property type="match status" value="1"/>
</dbReference>
<evidence type="ECO:0000313" key="3">
    <source>
        <dbReference type="Proteomes" id="UP000000602"/>
    </source>
</evidence>
<dbReference type="RefSeq" id="WP_011190264.1">
    <property type="nucleotide sequence ID" value="NC_006138.1"/>
</dbReference>
<dbReference type="Proteomes" id="UP000000602">
    <property type="component" value="Chromosome"/>
</dbReference>
<accession>Q6AIS8</accession>
<dbReference type="OrthoDB" id="5380721at2"/>
<dbReference type="NCBIfam" id="TIGR00702">
    <property type="entry name" value="YcaO-type kinase domain"/>
    <property type="match status" value="1"/>
</dbReference>
<dbReference type="InterPro" id="IPR003776">
    <property type="entry name" value="YcaO-like_dom"/>
</dbReference>
<dbReference type="PROSITE" id="PS51664">
    <property type="entry name" value="YCAO"/>
    <property type="match status" value="1"/>
</dbReference>
<dbReference type="HOGENOM" id="CLU_022530_1_0_7"/>
<evidence type="ECO:0000313" key="2">
    <source>
        <dbReference type="EMBL" id="CAG37752.1"/>
    </source>
</evidence>
<feature type="domain" description="YcaO" evidence="1">
    <location>
        <begin position="58"/>
        <end position="413"/>
    </location>
</feature>
<protein>
    <recommendedName>
        <fullName evidence="1">YcaO domain-containing protein</fullName>
    </recommendedName>
</protein>
<organism evidence="2 3">
    <name type="scientific">Desulfotalea psychrophila (strain LSv54 / DSM 12343)</name>
    <dbReference type="NCBI Taxonomy" id="177439"/>
    <lineage>
        <taxon>Bacteria</taxon>
        <taxon>Pseudomonadati</taxon>
        <taxon>Thermodesulfobacteriota</taxon>
        <taxon>Desulfobulbia</taxon>
        <taxon>Desulfobulbales</taxon>
        <taxon>Desulfocapsaceae</taxon>
        <taxon>Desulfotalea</taxon>
    </lineage>
</organism>
<dbReference type="PANTHER" id="PTHR37809:SF1">
    <property type="entry name" value="RIBOSOMAL PROTEIN S12 METHYLTHIOTRANSFERASE ACCESSORY FACTOR YCAO"/>
    <property type="match status" value="1"/>
</dbReference>